<feature type="compositionally biased region" description="Pro residues" evidence="1">
    <location>
        <begin position="139"/>
        <end position="150"/>
    </location>
</feature>
<dbReference type="InterPro" id="IPR023994">
    <property type="entry name" value="NiFe-hyd_HybE"/>
</dbReference>
<keyword evidence="3" id="KW-1185">Reference proteome</keyword>
<accession>A0A495VPK6</accession>
<reference evidence="2 3" key="1">
    <citation type="submission" date="2018-10" db="EMBL/GenBank/DDBJ databases">
        <title>Genomic Encyclopedia of Type Strains, Phase IV (KMG-IV): sequencing the most valuable type-strain genomes for metagenomic binning, comparative biology and taxonomic classification.</title>
        <authorList>
            <person name="Goeker M."/>
        </authorList>
    </citation>
    <scope>NUCLEOTIDE SEQUENCE [LARGE SCALE GENOMIC DNA]</scope>
    <source>
        <strain evidence="2 3">DSM 23841</strain>
    </source>
</reference>
<dbReference type="Pfam" id="PF11939">
    <property type="entry name" value="NiFe-hyd_HybE"/>
    <property type="match status" value="1"/>
</dbReference>
<organism evidence="2 3">
    <name type="scientific">Azonexus fungiphilus</name>
    <dbReference type="NCBI Taxonomy" id="146940"/>
    <lineage>
        <taxon>Bacteria</taxon>
        <taxon>Pseudomonadati</taxon>
        <taxon>Pseudomonadota</taxon>
        <taxon>Betaproteobacteria</taxon>
        <taxon>Rhodocyclales</taxon>
        <taxon>Azonexaceae</taxon>
        <taxon>Azonexus</taxon>
    </lineage>
</organism>
<dbReference type="EMBL" id="RBXP01000016">
    <property type="protein sequence ID" value="RKT51331.1"/>
    <property type="molecule type" value="Genomic_DNA"/>
</dbReference>
<dbReference type="InterPro" id="IPR038530">
    <property type="entry name" value="NiFe-hyd_HybE_sf"/>
</dbReference>
<dbReference type="NCBIfam" id="TIGR03993">
    <property type="entry name" value="hydrog_HybE"/>
    <property type="match status" value="1"/>
</dbReference>
<sequence>MNTPASAAIHTDNPAPRVLARYRRWQAALNGGHPGLSVDIAGFRRYRGDWIGAVVTPWFIHLLLLPGGGELWRELPVEQTLRVGFPAGDLDLISERSDDADLPASFFVPILAPVDELADQDAALRTAMDALHLLFEPPAAAPTPPNPEPQPVDRRGFFRRLAGRG</sequence>
<evidence type="ECO:0000313" key="3">
    <source>
        <dbReference type="Proteomes" id="UP000270626"/>
    </source>
</evidence>
<dbReference type="RefSeq" id="WP_121458842.1">
    <property type="nucleotide sequence ID" value="NZ_RBXP01000016.1"/>
</dbReference>
<evidence type="ECO:0000256" key="1">
    <source>
        <dbReference type="SAM" id="MobiDB-lite"/>
    </source>
</evidence>
<name>A0A495VPK6_9RHOO</name>
<dbReference type="Proteomes" id="UP000270626">
    <property type="component" value="Unassembled WGS sequence"/>
</dbReference>
<dbReference type="Gene3D" id="3.30.1460.40">
    <property type="entry name" value="[NiFe]-hydrogenase assembly chaperone, HybE"/>
    <property type="match status" value="1"/>
</dbReference>
<comment type="caution">
    <text evidence="2">The sequence shown here is derived from an EMBL/GenBank/DDBJ whole genome shotgun (WGS) entry which is preliminary data.</text>
</comment>
<dbReference type="OrthoDB" id="7060130at2"/>
<evidence type="ECO:0000313" key="2">
    <source>
        <dbReference type="EMBL" id="RKT51331.1"/>
    </source>
</evidence>
<dbReference type="AlphaFoldDB" id="A0A495VPK6"/>
<feature type="region of interest" description="Disordered" evidence="1">
    <location>
        <begin position="137"/>
        <end position="156"/>
    </location>
</feature>
<proteinExistence type="predicted"/>
<protein>
    <submittedName>
        <fullName evidence="2">[NiFe] hydrogenase assembly HybE family chaperone</fullName>
    </submittedName>
</protein>
<gene>
    <name evidence="2" type="ORF">DFR40_2547</name>
</gene>